<dbReference type="EMBL" id="QDDR01000026">
    <property type="protein sequence ID" value="PVE44797.1"/>
    <property type="molecule type" value="Genomic_DNA"/>
</dbReference>
<name>A0A2T7UJF2_9RHOB</name>
<dbReference type="Proteomes" id="UP000244810">
    <property type="component" value="Unassembled WGS sequence"/>
</dbReference>
<evidence type="ECO:0000313" key="6">
    <source>
        <dbReference type="Proteomes" id="UP000244810"/>
    </source>
</evidence>
<dbReference type="Pfam" id="PF03480">
    <property type="entry name" value="DctP"/>
    <property type="match status" value="1"/>
</dbReference>
<evidence type="ECO:0000256" key="4">
    <source>
        <dbReference type="SAM" id="SignalP"/>
    </source>
</evidence>
<keyword evidence="3" id="KW-0574">Periplasm</keyword>
<dbReference type="GO" id="GO:0055085">
    <property type="term" value="P:transmembrane transport"/>
    <property type="evidence" value="ECO:0007669"/>
    <property type="project" value="InterPro"/>
</dbReference>
<comment type="subcellular location">
    <subcellularLocation>
        <location evidence="1">Periplasm</location>
    </subcellularLocation>
</comment>
<reference evidence="5 6" key="1">
    <citation type="journal article" date="2011" name="Syst. Appl. Microbiol.">
        <title>Defluviimonas denitrificans gen. nov., sp. nov., and Pararhodobacter aggregans gen. nov., sp. nov., non-phototrophic Rhodobacteraceae from the biofilter of a marine aquaculture.</title>
        <authorList>
            <person name="Foesel B.U."/>
            <person name="Drake H.L."/>
            <person name="Schramm A."/>
        </authorList>
    </citation>
    <scope>NUCLEOTIDE SEQUENCE [LARGE SCALE GENOMIC DNA]</scope>
    <source>
        <strain evidence="5 6">D1-19</strain>
    </source>
</reference>
<evidence type="ECO:0000313" key="5">
    <source>
        <dbReference type="EMBL" id="PVE44797.1"/>
    </source>
</evidence>
<comment type="caution">
    <text evidence="5">The sequence shown here is derived from an EMBL/GenBank/DDBJ whole genome shotgun (WGS) entry which is preliminary data.</text>
</comment>
<dbReference type="OrthoDB" id="6139617at2"/>
<sequence length="335" mass="35712">MPINTVKRGAALVALGLMAGAAGAQEVSLRMIGGWDDRFDGTVAIAAAFGACVAEQSAGRIAITQSGPEVIPPNQQFDPVSRGIFDLGFTTPIYFLGTTGVPSAFFALPPDSELWRARGYWDFADQEMQRFGQRLVAFTAGTGEGDFYQIVMRQPVVEGDRPLDGLKIRGNNYYAPLVVPLGGSLVNVPGGEIYSALERGVVDGAAYPIAGMQRLGMHEVTGYMLRPRFGTSPFLITMNQARFDGLAAEDQQVILDCGHQIEGSSTAELSRLSEETIAALLELGMQETALPEAIAARVNADLAAGSWQTALDGNAQSAERVEALRAMARQHGDAE</sequence>
<organism evidence="5 6">
    <name type="scientific">Pararhodobacter aggregans</name>
    <dbReference type="NCBI Taxonomy" id="404875"/>
    <lineage>
        <taxon>Bacteria</taxon>
        <taxon>Pseudomonadati</taxon>
        <taxon>Pseudomonadota</taxon>
        <taxon>Alphaproteobacteria</taxon>
        <taxon>Rhodobacterales</taxon>
        <taxon>Paracoccaceae</taxon>
        <taxon>Pararhodobacter</taxon>
    </lineage>
</organism>
<accession>A0A2T7UJF2</accession>
<gene>
    <name evidence="5" type="ORF">DDE23_24695</name>
</gene>
<feature type="signal peptide" evidence="4">
    <location>
        <begin position="1"/>
        <end position="24"/>
    </location>
</feature>
<dbReference type="Gene3D" id="3.40.190.170">
    <property type="entry name" value="Bacterial extracellular solute-binding protein, family 7"/>
    <property type="match status" value="1"/>
</dbReference>
<keyword evidence="6" id="KW-1185">Reference proteome</keyword>
<dbReference type="NCBIfam" id="NF037995">
    <property type="entry name" value="TRAP_S1"/>
    <property type="match status" value="1"/>
</dbReference>
<dbReference type="RefSeq" id="WP_107755213.1">
    <property type="nucleotide sequence ID" value="NZ_QBKF01000025.1"/>
</dbReference>
<dbReference type="InterPro" id="IPR018389">
    <property type="entry name" value="DctP_fam"/>
</dbReference>
<dbReference type="AlphaFoldDB" id="A0A2T7UJF2"/>
<dbReference type="GO" id="GO:0042597">
    <property type="term" value="C:periplasmic space"/>
    <property type="evidence" value="ECO:0007669"/>
    <property type="project" value="UniProtKB-SubCell"/>
</dbReference>
<evidence type="ECO:0000256" key="2">
    <source>
        <dbReference type="ARBA" id="ARBA00022729"/>
    </source>
</evidence>
<proteinExistence type="predicted"/>
<keyword evidence="2 4" id="KW-0732">Signal</keyword>
<evidence type="ECO:0000256" key="3">
    <source>
        <dbReference type="ARBA" id="ARBA00022764"/>
    </source>
</evidence>
<dbReference type="InterPro" id="IPR038404">
    <property type="entry name" value="TRAP_DctP_sf"/>
</dbReference>
<evidence type="ECO:0000256" key="1">
    <source>
        <dbReference type="ARBA" id="ARBA00004418"/>
    </source>
</evidence>
<protein>
    <recommendedName>
        <fullName evidence="7">C4-dicarboxylate ABC transporter substrate-binding protein</fullName>
    </recommendedName>
</protein>
<dbReference type="PANTHER" id="PTHR33376:SF5">
    <property type="entry name" value="EXTRACYTOPLASMIC SOLUTE RECEPTOR PROTEIN"/>
    <property type="match status" value="1"/>
</dbReference>
<feature type="chain" id="PRO_5015750951" description="C4-dicarboxylate ABC transporter substrate-binding protein" evidence="4">
    <location>
        <begin position="25"/>
        <end position="335"/>
    </location>
</feature>
<dbReference type="PANTHER" id="PTHR33376">
    <property type="match status" value="1"/>
</dbReference>
<evidence type="ECO:0008006" key="7">
    <source>
        <dbReference type="Google" id="ProtNLM"/>
    </source>
</evidence>